<organism evidence="1 2">
    <name type="scientific">Glycine soja</name>
    <name type="common">Wild soybean</name>
    <dbReference type="NCBI Taxonomy" id="3848"/>
    <lineage>
        <taxon>Eukaryota</taxon>
        <taxon>Viridiplantae</taxon>
        <taxon>Streptophyta</taxon>
        <taxon>Embryophyta</taxon>
        <taxon>Tracheophyta</taxon>
        <taxon>Spermatophyta</taxon>
        <taxon>Magnoliopsida</taxon>
        <taxon>eudicotyledons</taxon>
        <taxon>Gunneridae</taxon>
        <taxon>Pentapetalae</taxon>
        <taxon>rosids</taxon>
        <taxon>fabids</taxon>
        <taxon>Fabales</taxon>
        <taxon>Fabaceae</taxon>
        <taxon>Papilionoideae</taxon>
        <taxon>50 kb inversion clade</taxon>
        <taxon>NPAAA clade</taxon>
        <taxon>indigoferoid/millettioid clade</taxon>
        <taxon>Phaseoleae</taxon>
        <taxon>Glycine</taxon>
        <taxon>Glycine subgen. Soja</taxon>
    </lineage>
</organism>
<dbReference type="Proteomes" id="UP000289340">
    <property type="component" value="Chromosome 16"/>
</dbReference>
<evidence type="ECO:0000313" key="1">
    <source>
        <dbReference type="EMBL" id="RZB60133.1"/>
    </source>
</evidence>
<sequence length="160" mass="16754">MEFPVGEVEEHVVLVIIVEVGLALGLDELEDEGAACADVVAAGEEVTTNEGFEDAGLAAAPAADDGDLGEVDGGLAFDVGKNVLKAVHKGDHAGKDVLNLARWLSTRKNPEEDELSSSLNALLQVIKRTASAHLLSETSVLSQNPLMRAKRSRSALSARA</sequence>
<dbReference type="AlphaFoldDB" id="A0A445GG25"/>
<accession>A0A445GG25</accession>
<name>A0A445GG25_GLYSO</name>
<reference evidence="1 2" key="1">
    <citation type="submission" date="2018-09" db="EMBL/GenBank/DDBJ databases">
        <title>A high-quality reference genome of wild soybean provides a powerful tool to mine soybean genomes.</title>
        <authorList>
            <person name="Xie M."/>
            <person name="Chung C.Y.L."/>
            <person name="Li M.-W."/>
            <person name="Wong F.-L."/>
            <person name="Chan T.-F."/>
            <person name="Lam H.-M."/>
        </authorList>
    </citation>
    <scope>NUCLEOTIDE SEQUENCE [LARGE SCALE GENOMIC DNA]</scope>
    <source>
        <strain evidence="2">cv. W05</strain>
        <tissue evidence="1">Hypocotyl of etiolated seedlings</tissue>
    </source>
</reference>
<protein>
    <submittedName>
        <fullName evidence="1">Uncharacterized protein</fullName>
    </submittedName>
</protein>
<keyword evidence="2" id="KW-1185">Reference proteome</keyword>
<dbReference type="EMBL" id="QZWG01000016">
    <property type="protein sequence ID" value="RZB60133.1"/>
    <property type="molecule type" value="Genomic_DNA"/>
</dbReference>
<proteinExistence type="predicted"/>
<gene>
    <name evidence="1" type="ORF">D0Y65_043059</name>
</gene>
<comment type="caution">
    <text evidence="1">The sequence shown here is derived from an EMBL/GenBank/DDBJ whole genome shotgun (WGS) entry which is preliminary data.</text>
</comment>
<evidence type="ECO:0000313" key="2">
    <source>
        <dbReference type="Proteomes" id="UP000289340"/>
    </source>
</evidence>